<dbReference type="PROSITE" id="PS51257">
    <property type="entry name" value="PROKAR_LIPOPROTEIN"/>
    <property type="match status" value="1"/>
</dbReference>
<dbReference type="Proteomes" id="UP000199310">
    <property type="component" value="Unassembled WGS sequence"/>
</dbReference>
<sequence>MKLSFNYLLVGFISCAFWGCQPGKTSSDGDKVYTAANDLVNNNHKEDNPHNLTSADCDKIYTAANDHVNRYHMEKNAHDLDTAGVLLDGHLNDCRDYRVRMVNLRISVFVLAKDADRGYRFIDSLNAGEFGKTYLKQNYLSFFKAIAAIKMGDRQKRDSSFQEMVNNIWQYIGTHLSDQMALSEMFAMKAMIVDPEKVADEVISLKERMPPGNSDFLDMLSNSVRSMKYDVDLDEWK</sequence>
<evidence type="ECO:0000313" key="2">
    <source>
        <dbReference type="Proteomes" id="UP000199310"/>
    </source>
</evidence>
<dbReference type="EMBL" id="FOJG01000002">
    <property type="protein sequence ID" value="SEW51715.1"/>
    <property type="molecule type" value="Genomic_DNA"/>
</dbReference>
<protein>
    <submittedName>
        <fullName evidence="1">Uncharacterized protein</fullName>
    </submittedName>
</protein>
<reference evidence="2" key="1">
    <citation type="submission" date="2016-10" db="EMBL/GenBank/DDBJ databases">
        <authorList>
            <person name="Varghese N."/>
            <person name="Submissions S."/>
        </authorList>
    </citation>
    <scope>NUCLEOTIDE SEQUENCE [LARGE SCALE GENOMIC DNA]</scope>
    <source>
        <strain evidence="2">DSM 3695</strain>
    </source>
</reference>
<name>A0A1I0S7N8_9BACT</name>
<dbReference type="OrthoDB" id="790983at2"/>
<proteinExistence type="predicted"/>
<dbReference type="RefSeq" id="WP_089898166.1">
    <property type="nucleotide sequence ID" value="NZ_FOJG01000002.1"/>
</dbReference>
<dbReference type="AlphaFoldDB" id="A0A1I0S7N8"/>
<gene>
    <name evidence="1" type="ORF">SAMN04488122_4460</name>
</gene>
<evidence type="ECO:0000313" key="1">
    <source>
        <dbReference type="EMBL" id="SEW51715.1"/>
    </source>
</evidence>
<accession>A0A1I0S7N8</accession>
<organism evidence="1 2">
    <name type="scientific">Chitinophaga arvensicola</name>
    <dbReference type="NCBI Taxonomy" id="29529"/>
    <lineage>
        <taxon>Bacteria</taxon>
        <taxon>Pseudomonadati</taxon>
        <taxon>Bacteroidota</taxon>
        <taxon>Chitinophagia</taxon>
        <taxon>Chitinophagales</taxon>
        <taxon>Chitinophagaceae</taxon>
        <taxon>Chitinophaga</taxon>
    </lineage>
</organism>
<dbReference type="STRING" id="29529.SAMN04488122_4460"/>
<keyword evidence="2" id="KW-1185">Reference proteome</keyword>